<protein>
    <submittedName>
        <fullName evidence="1">Uncharacterized protein</fullName>
    </submittedName>
</protein>
<accession>X1TP96</accession>
<reference evidence="1" key="1">
    <citation type="journal article" date="2014" name="Front. Microbiol.">
        <title>High frequency of phylogenetically diverse reductive dehalogenase-homologous genes in deep subseafloor sedimentary metagenomes.</title>
        <authorList>
            <person name="Kawai M."/>
            <person name="Futagami T."/>
            <person name="Toyoda A."/>
            <person name="Takaki Y."/>
            <person name="Nishi S."/>
            <person name="Hori S."/>
            <person name="Arai W."/>
            <person name="Tsubouchi T."/>
            <person name="Morono Y."/>
            <person name="Uchiyama I."/>
            <person name="Ito T."/>
            <person name="Fujiyama A."/>
            <person name="Inagaki F."/>
            <person name="Takami H."/>
        </authorList>
    </citation>
    <scope>NUCLEOTIDE SEQUENCE</scope>
    <source>
        <strain evidence="1">Expedition CK06-06</strain>
    </source>
</reference>
<organism evidence="1">
    <name type="scientific">marine sediment metagenome</name>
    <dbReference type="NCBI Taxonomy" id="412755"/>
    <lineage>
        <taxon>unclassified sequences</taxon>
        <taxon>metagenomes</taxon>
        <taxon>ecological metagenomes</taxon>
    </lineage>
</organism>
<gene>
    <name evidence="1" type="ORF">S12H4_28898</name>
</gene>
<evidence type="ECO:0000313" key="1">
    <source>
        <dbReference type="EMBL" id="GAI93191.1"/>
    </source>
</evidence>
<dbReference type="EMBL" id="BARW01016620">
    <property type="protein sequence ID" value="GAI93191.1"/>
    <property type="molecule type" value="Genomic_DNA"/>
</dbReference>
<comment type="caution">
    <text evidence="1">The sequence shown here is derived from an EMBL/GenBank/DDBJ whole genome shotgun (WGS) entry which is preliminary data.</text>
</comment>
<proteinExistence type="predicted"/>
<dbReference type="AlphaFoldDB" id="X1TP96"/>
<name>X1TP96_9ZZZZ</name>
<sequence length="51" mass="6055">MTRFVNIMSDRPLTIEEVEGEVWERSFTQSPPTEAEERKFVVETVFHRALE</sequence>